<dbReference type="Proteomes" id="UP000316095">
    <property type="component" value="Unassembled WGS sequence"/>
</dbReference>
<reference evidence="9 10" key="1">
    <citation type="submission" date="2019-02" db="EMBL/GenBank/DDBJ databases">
        <title>Deep-cultivation of Planctomycetes and their phenomic and genomic characterization uncovers novel biology.</title>
        <authorList>
            <person name="Wiegand S."/>
            <person name="Jogler M."/>
            <person name="Boedeker C."/>
            <person name="Pinto D."/>
            <person name="Vollmers J."/>
            <person name="Rivas-Marin E."/>
            <person name="Kohn T."/>
            <person name="Peeters S.H."/>
            <person name="Heuer A."/>
            <person name="Rast P."/>
            <person name="Oberbeckmann S."/>
            <person name="Bunk B."/>
            <person name="Jeske O."/>
            <person name="Meyerdierks A."/>
            <person name="Storesund J.E."/>
            <person name="Kallscheuer N."/>
            <person name="Luecker S."/>
            <person name="Lage O.M."/>
            <person name="Pohl T."/>
            <person name="Merkel B.J."/>
            <person name="Hornburger P."/>
            <person name="Mueller R.-W."/>
            <person name="Bruemmer F."/>
            <person name="Labrenz M."/>
            <person name="Spormann A.M."/>
            <person name="Op Den Camp H."/>
            <person name="Overmann J."/>
            <person name="Amann R."/>
            <person name="Jetten M.S.M."/>
            <person name="Mascher T."/>
            <person name="Medema M.H."/>
            <person name="Devos D.P."/>
            <person name="Kaster A.-K."/>
            <person name="Ovreas L."/>
            <person name="Rohde M."/>
            <person name="Galperin M.Y."/>
            <person name="Jogler C."/>
        </authorList>
    </citation>
    <scope>NUCLEOTIDE SEQUENCE [LARGE SCALE GENOMIC DNA]</scope>
    <source>
        <strain evidence="9 10">Pan54</strain>
    </source>
</reference>
<dbReference type="InterPro" id="IPR023057">
    <property type="entry name" value="GlnE"/>
</dbReference>
<dbReference type="SUPFAM" id="SSF81301">
    <property type="entry name" value="Nucleotidyltransferase"/>
    <property type="match status" value="2"/>
</dbReference>
<accession>A0A5C5XN82</accession>
<dbReference type="GO" id="GO:0000820">
    <property type="term" value="P:regulation of glutamine family amino acid metabolic process"/>
    <property type="evidence" value="ECO:0007669"/>
    <property type="project" value="TreeGrafter"/>
</dbReference>
<evidence type="ECO:0000313" key="10">
    <source>
        <dbReference type="Proteomes" id="UP000316095"/>
    </source>
</evidence>
<keyword evidence="9" id="KW-0436">Ligase</keyword>
<dbReference type="Pfam" id="PF08335">
    <property type="entry name" value="GlnD_UR_UTase"/>
    <property type="match status" value="2"/>
</dbReference>
<dbReference type="SUPFAM" id="SSF81593">
    <property type="entry name" value="Nucleotidyltransferase substrate binding subunit/domain"/>
    <property type="match status" value="2"/>
</dbReference>
<feature type="domain" description="PII-uridylyltransferase/Glutamine-synthetase adenylyltransferase" evidence="8">
    <location>
        <begin position="361"/>
        <end position="486"/>
    </location>
</feature>
<dbReference type="PANTHER" id="PTHR30621">
    <property type="entry name" value="GLUTAMINE SYNTHETASE ADENYLYLTRANSFERASE"/>
    <property type="match status" value="1"/>
</dbReference>
<dbReference type="GO" id="GO:0005524">
    <property type="term" value="F:ATP binding"/>
    <property type="evidence" value="ECO:0007669"/>
    <property type="project" value="UniProtKB-KW"/>
</dbReference>
<dbReference type="GO" id="GO:0008882">
    <property type="term" value="F:[glutamate-ammonia-ligase] adenylyltransferase activity"/>
    <property type="evidence" value="ECO:0007669"/>
    <property type="project" value="UniProtKB-EC"/>
</dbReference>
<dbReference type="Gene3D" id="3.30.460.10">
    <property type="entry name" value="Beta Polymerase, domain 2"/>
    <property type="match status" value="2"/>
</dbReference>
<dbReference type="AlphaFoldDB" id="A0A5C5XN82"/>
<dbReference type="EC" id="2.7.7.42" evidence="9"/>
<dbReference type="PANTHER" id="PTHR30621:SF0">
    <property type="entry name" value="BIFUNCTIONAL GLUTAMINE SYNTHETASE ADENYLYLTRANSFERASE_ADENYLYL-REMOVING ENZYME"/>
    <property type="match status" value="1"/>
</dbReference>
<evidence type="ECO:0000256" key="5">
    <source>
        <dbReference type="ARBA" id="ARBA00022842"/>
    </source>
</evidence>
<feature type="domain" description="Glutamate-ammonia ligase adenylyltransferase repeated" evidence="7">
    <location>
        <begin position="104"/>
        <end position="328"/>
    </location>
</feature>
<dbReference type="InterPro" id="IPR043519">
    <property type="entry name" value="NT_sf"/>
</dbReference>
<protein>
    <submittedName>
        <fullName evidence="9">Glutamate-ammonia-ligase adenylyltransferase</fullName>
        <ecNumber evidence="9">2.7.7.42</ecNumber>
    </submittedName>
</protein>
<sequence>MDGLENGQERLLLPVTEEMSKREEVLKSLGFDDIPIAILRLSHICENDEQRKIFQPCFRNFLYSLSESANSDQSLLNFERYLQRYGDRTELFGFLAANPRAVEILVRLFVGSQFLTEILLRNPGYLEDLTNHKRLAEFKSRSEFYQEAVNYVQSAESYDQKLSKLRHFQHWELLRIGACDSFGLMDFKSVTLQLSLLADALVQLCLDVASEKDQIPSEDFVVLAFGKLGGEELNYSSDIDLIFIALKDASHYWSLGQSLIEAISKATADGFLYRVDMRLRPWGRSGALVCSEDAYLSYLEKNGMLWEKQALLKARPIAGNLDAGRQILKRIEPILFNNDSEEIRNNVLSMKSGIEKDLNKQGRHWGEVKGGKGSIRDIEFTVQYLQLIAGRENPQVRSINTLDGLVRLVEQQMIKVDEFRHLSDGYLFLRTIEHVLQLTHYKQIHHIPQQDRELAYLARKLDFPDPATFVSYFERHATAIRRIFDKYLKRPYAEVEIDEQEARPLLELVSEAQPDYVSTFTEDEIKQHAKILDDLPRNEYIQVSATRLSEFEWHVIVAGIDLVGQFSVTCGMLFAHGFDIQRGHVFTGLFPTRYSTGSDSRTKRKGRSRFITALDVRTSVGNPPDDIWLKYMVECRKISHLLHRGKIRDVQGILAKRVGQALSNQPRQDDLILPVELEIDNEVDPHSTVIDISGDDVPGFLYELMTSVALCGVQISRVIVDSTEERVQDRLYVRDLQGNKITDEAKLQQLRATIVLIKHFAHLVPSAPHPESALLHFQEMLDHLFSQPDWMDQLSSLEQPSVLDALVKVLGISDFLWEDFLRLQYANLFPVVTDIESLKITKDQKQLERELKQALVGKKTSAEQVEVLNSYKDRELVRSDMRHILEYNNTFGKFSEELTDIAEVIVRQAVKLIYQSLEKQYGQPSLSDGSTCRFCVAALGKGGGRELGFASDIELMFLFEEKGNTTGKNSIRNTEFFTKLVEEFRSIIRAKSDGIFEIDLRLRPYGKAGSLAVSLEAFTQYFGSEGAAWPYERQALVKLRPIAGDPAFSKVVVNLRDELVYTGEPFDVSAMRGIREKQVRQLVHPGTINAKLSPGCLVDCEYLVQGLQITYGKKHPELRTTNTREALRKLEALGLMSHEQRIILRDCYRFLRGLIDALRIVRGNASELTIPDMESEEFEYLARRMNYAGRSHELKEELQQVMQTIIEMTNLLETPADQ</sequence>
<dbReference type="EMBL" id="SJPG01000001">
    <property type="protein sequence ID" value="TWT63823.1"/>
    <property type="molecule type" value="Genomic_DNA"/>
</dbReference>
<dbReference type="InterPro" id="IPR013546">
    <property type="entry name" value="PII_UdlTrfase/GS_AdlTrfase"/>
</dbReference>
<dbReference type="RefSeq" id="WP_146505601.1">
    <property type="nucleotide sequence ID" value="NZ_SJPG01000001.1"/>
</dbReference>
<evidence type="ECO:0000259" key="7">
    <source>
        <dbReference type="Pfam" id="PF03710"/>
    </source>
</evidence>
<dbReference type="InterPro" id="IPR005190">
    <property type="entry name" value="GlnE_rpt_dom"/>
</dbReference>
<dbReference type="Pfam" id="PF03710">
    <property type="entry name" value="GlnE"/>
    <property type="match status" value="2"/>
</dbReference>
<evidence type="ECO:0000259" key="8">
    <source>
        <dbReference type="Pfam" id="PF08335"/>
    </source>
</evidence>
<dbReference type="GO" id="GO:0016874">
    <property type="term" value="F:ligase activity"/>
    <property type="evidence" value="ECO:0007669"/>
    <property type="project" value="UniProtKB-KW"/>
</dbReference>
<keyword evidence="4" id="KW-0067">ATP-binding</keyword>
<dbReference type="Gene3D" id="1.20.120.330">
    <property type="entry name" value="Nucleotidyltransferases domain 2"/>
    <property type="match status" value="2"/>
</dbReference>
<dbReference type="CDD" id="cd05401">
    <property type="entry name" value="NT_GlnE_GlnD_like"/>
    <property type="match status" value="2"/>
</dbReference>
<organism evidence="9 10">
    <name type="scientific">Rubinisphaera italica</name>
    <dbReference type="NCBI Taxonomy" id="2527969"/>
    <lineage>
        <taxon>Bacteria</taxon>
        <taxon>Pseudomonadati</taxon>
        <taxon>Planctomycetota</taxon>
        <taxon>Planctomycetia</taxon>
        <taxon>Planctomycetales</taxon>
        <taxon>Planctomycetaceae</taxon>
        <taxon>Rubinisphaera</taxon>
    </lineage>
</organism>
<evidence type="ECO:0000256" key="4">
    <source>
        <dbReference type="ARBA" id="ARBA00022840"/>
    </source>
</evidence>
<dbReference type="OrthoDB" id="9759366at2"/>
<evidence type="ECO:0000313" key="9">
    <source>
        <dbReference type="EMBL" id="TWT63823.1"/>
    </source>
</evidence>
<gene>
    <name evidence="9" type="primary">glnE</name>
    <name evidence="9" type="ORF">Pan54_45820</name>
</gene>
<keyword evidence="3" id="KW-0547">Nucleotide-binding</keyword>
<evidence type="ECO:0000256" key="6">
    <source>
        <dbReference type="ARBA" id="ARBA00023268"/>
    </source>
</evidence>
<evidence type="ECO:0000256" key="2">
    <source>
        <dbReference type="ARBA" id="ARBA00022695"/>
    </source>
</evidence>
<keyword evidence="10" id="KW-1185">Reference proteome</keyword>
<proteinExistence type="predicted"/>
<keyword evidence="5" id="KW-0460">Magnesium</keyword>
<keyword evidence="6" id="KW-0511">Multifunctional enzyme</keyword>
<comment type="caution">
    <text evidence="9">The sequence shown here is derived from an EMBL/GenBank/DDBJ whole genome shotgun (WGS) entry which is preliminary data.</text>
</comment>
<dbReference type="GO" id="GO:0005829">
    <property type="term" value="C:cytosol"/>
    <property type="evidence" value="ECO:0007669"/>
    <property type="project" value="TreeGrafter"/>
</dbReference>
<keyword evidence="1 9" id="KW-0808">Transferase</keyword>
<evidence type="ECO:0000256" key="3">
    <source>
        <dbReference type="ARBA" id="ARBA00022741"/>
    </source>
</evidence>
<name>A0A5C5XN82_9PLAN</name>
<feature type="domain" description="Glutamate-ammonia ligase adenylyltransferase repeated" evidence="7">
    <location>
        <begin position="805"/>
        <end position="1048"/>
    </location>
</feature>
<feature type="domain" description="PII-uridylyltransferase/Glutamine-synthetase adenylyltransferase" evidence="8">
    <location>
        <begin position="1087"/>
        <end position="1209"/>
    </location>
</feature>
<evidence type="ECO:0000256" key="1">
    <source>
        <dbReference type="ARBA" id="ARBA00022679"/>
    </source>
</evidence>
<keyword evidence="2 9" id="KW-0548">Nucleotidyltransferase</keyword>